<evidence type="ECO:0008006" key="4">
    <source>
        <dbReference type="Google" id="ProtNLM"/>
    </source>
</evidence>
<feature type="transmembrane region" description="Helical" evidence="1">
    <location>
        <begin position="124"/>
        <end position="143"/>
    </location>
</feature>
<dbReference type="Proteomes" id="UP000692954">
    <property type="component" value="Unassembled WGS sequence"/>
</dbReference>
<reference evidence="2" key="1">
    <citation type="submission" date="2021-01" db="EMBL/GenBank/DDBJ databases">
        <authorList>
            <consortium name="Genoscope - CEA"/>
            <person name="William W."/>
        </authorList>
    </citation>
    <scope>NUCLEOTIDE SEQUENCE</scope>
</reference>
<evidence type="ECO:0000256" key="1">
    <source>
        <dbReference type="SAM" id="Phobius"/>
    </source>
</evidence>
<keyword evidence="1" id="KW-0472">Membrane</keyword>
<protein>
    <recommendedName>
        <fullName evidence="4">Protein kinase domain protein</fullName>
    </recommendedName>
</protein>
<name>A0A8S1R684_9CILI</name>
<organism evidence="2 3">
    <name type="scientific">Paramecium sonneborni</name>
    <dbReference type="NCBI Taxonomy" id="65129"/>
    <lineage>
        <taxon>Eukaryota</taxon>
        <taxon>Sar</taxon>
        <taxon>Alveolata</taxon>
        <taxon>Ciliophora</taxon>
        <taxon>Intramacronucleata</taxon>
        <taxon>Oligohymenophorea</taxon>
        <taxon>Peniculida</taxon>
        <taxon>Parameciidae</taxon>
        <taxon>Paramecium</taxon>
    </lineage>
</organism>
<accession>A0A8S1R684</accession>
<comment type="caution">
    <text evidence="2">The sequence shown here is derived from an EMBL/GenBank/DDBJ whole genome shotgun (WGS) entry which is preliminary data.</text>
</comment>
<keyword evidence="3" id="KW-1185">Reference proteome</keyword>
<keyword evidence="1" id="KW-1133">Transmembrane helix</keyword>
<dbReference type="EMBL" id="CAJJDN010000139">
    <property type="protein sequence ID" value="CAD8122642.1"/>
    <property type="molecule type" value="Genomic_DNA"/>
</dbReference>
<gene>
    <name evidence="2" type="ORF">PSON_ATCC_30995.1.T1390155</name>
</gene>
<keyword evidence="1" id="KW-0812">Transmembrane</keyword>
<evidence type="ECO:0000313" key="2">
    <source>
        <dbReference type="EMBL" id="CAD8122642.1"/>
    </source>
</evidence>
<proteinExistence type="predicted"/>
<dbReference type="AlphaFoldDB" id="A0A8S1R684"/>
<sequence>MRDQFQQNQIIEELQNIFCAFQSIIYIKLSPEIQILLCIQLLSLCGELYSYLRKQNRFIEKRLQYFSFLKHYLYRYKARKYIDYLRWLSKFVDFVLSKIINNKNHQIIVHLAPKMVEYNYTQDYYQLGVIFYGMIVGIPPFYVKTRSDMIKNIFQKSKISFKTNYKILLLNYVIKTKQRNYMRNKS</sequence>
<evidence type="ECO:0000313" key="3">
    <source>
        <dbReference type="Proteomes" id="UP000692954"/>
    </source>
</evidence>